<dbReference type="Proteomes" id="UP000029385">
    <property type="component" value="Unassembled WGS sequence"/>
</dbReference>
<dbReference type="PANTHER" id="PTHR36922">
    <property type="entry name" value="BLL2446 PROTEIN"/>
    <property type="match status" value="1"/>
</dbReference>
<dbReference type="InterPro" id="IPR034660">
    <property type="entry name" value="DinB/YfiT-like"/>
</dbReference>
<dbReference type="Pfam" id="PF09351">
    <property type="entry name" value="DUF1993"/>
    <property type="match status" value="1"/>
</dbReference>
<evidence type="ECO:0008006" key="3">
    <source>
        <dbReference type="Google" id="ProtNLM"/>
    </source>
</evidence>
<dbReference type="SUPFAM" id="SSF109854">
    <property type="entry name" value="DinB/YfiT-like putative metalloenzymes"/>
    <property type="match status" value="1"/>
</dbReference>
<sequence>MQTTLYGTASHVAIRGLKNLEAILDKAVANAEARKIDMAVLLNSRLAPDMFPLIRQVQIACDFAKGPMARLSGTENPKFEDTETTVPELKARIAKTLEFVRSIPEASFAGGEDRDIEIRAGDLVIQSKGLPYLLHMAQPNFYFHLSMVYAILRHNGVDVGKRDFIGQA</sequence>
<dbReference type="PATRIC" id="fig|1121015.4.peg.177"/>
<accession>A0A091BJT3</accession>
<gene>
    <name evidence="1" type="ORF">N789_00885</name>
</gene>
<dbReference type="STRING" id="1121015.GCA_000420545_01123"/>
<dbReference type="AlphaFoldDB" id="A0A091BJT3"/>
<dbReference type="InterPro" id="IPR018531">
    <property type="entry name" value="DUF1993"/>
</dbReference>
<dbReference type="RefSeq" id="WP_022968764.1">
    <property type="nucleotide sequence ID" value="NZ_ATVD01000002.1"/>
</dbReference>
<dbReference type="eggNOG" id="COG3812">
    <property type="taxonomic scope" value="Bacteria"/>
</dbReference>
<name>A0A091BJT3_9GAMM</name>
<evidence type="ECO:0000313" key="1">
    <source>
        <dbReference type="EMBL" id="KFN44595.1"/>
    </source>
</evidence>
<reference evidence="1 2" key="1">
    <citation type="submission" date="2013-09" db="EMBL/GenBank/DDBJ databases">
        <title>Genome sequencing of Arenimonas oryziterrae.</title>
        <authorList>
            <person name="Chen F."/>
            <person name="Wang G."/>
        </authorList>
    </citation>
    <scope>NUCLEOTIDE SEQUENCE [LARGE SCALE GENOMIC DNA]</scope>
    <source>
        <strain evidence="1 2">YC6267</strain>
    </source>
</reference>
<comment type="caution">
    <text evidence="1">The sequence shown here is derived from an EMBL/GenBank/DDBJ whole genome shotgun (WGS) entry which is preliminary data.</text>
</comment>
<keyword evidence="2" id="KW-1185">Reference proteome</keyword>
<organism evidence="1 2">
    <name type="scientific">Arenimonas oryziterrae DSM 21050 = YC6267</name>
    <dbReference type="NCBI Taxonomy" id="1121015"/>
    <lineage>
        <taxon>Bacteria</taxon>
        <taxon>Pseudomonadati</taxon>
        <taxon>Pseudomonadota</taxon>
        <taxon>Gammaproteobacteria</taxon>
        <taxon>Lysobacterales</taxon>
        <taxon>Lysobacteraceae</taxon>
        <taxon>Arenimonas</taxon>
    </lineage>
</organism>
<dbReference type="PANTHER" id="PTHR36922:SF1">
    <property type="entry name" value="DUF1993 DOMAIN-CONTAINING PROTEIN"/>
    <property type="match status" value="1"/>
</dbReference>
<evidence type="ECO:0000313" key="2">
    <source>
        <dbReference type="Proteomes" id="UP000029385"/>
    </source>
</evidence>
<dbReference type="EMBL" id="AVCI01000001">
    <property type="protein sequence ID" value="KFN44595.1"/>
    <property type="molecule type" value="Genomic_DNA"/>
</dbReference>
<dbReference type="OrthoDB" id="338237at2"/>
<dbReference type="Gene3D" id="1.20.120.450">
    <property type="entry name" value="dinb family like domain"/>
    <property type="match status" value="1"/>
</dbReference>
<proteinExistence type="predicted"/>
<protein>
    <recommendedName>
        <fullName evidence="3">DUF1993 domain-containing protein</fullName>
    </recommendedName>
</protein>